<feature type="transmembrane region" description="Helical" evidence="1">
    <location>
        <begin position="57"/>
        <end position="80"/>
    </location>
</feature>
<protein>
    <submittedName>
        <fullName evidence="3">PAP2 family protein</fullName>
    </submittedName>
</protein>
<gene>
    <name evidence="3" type="ORF">DW099_11195</name>
</gene>
<dbReference type="CDD" id="cd03392">
    <property type="entry name" value="PAP2_like_2"/>
    <property type="match status" value="1"/>
</dbReference>
<name>A0A415E0V1_9FIRM</name>
<comment type="caution">
    <text evidence="3">The sequence shown here is derived from an EMBL/GenBank/DDBJ whole genome shotgun (WGS) entry which is preliminary data.</text>
</comment>
<dbReference type="SUPFAM" id="SSF48317">
    <property type="entry name" value="Acid phosphatase/Vanadium-dependent haloperoxidase"/>
    <property type="match status" value="1"/>
</dbReference>
<feature type="transmembrane region" description="Helical" evidence="1">
    <location>
        <begin position="186"/>
        <end position="204"/>
    </location>
</feature>
<dbReference type="AlphaFoldDB" id="A0A415E0V1"/>
<feature type="transmembrane region" description="Helical" evidence="1">
    <location>
        <begin position="87"/>
        <end position="105"/>
    </location>
</feature>
<evidence type="ECO:0000313" key="3">
    <source>
        <dbReference type="EMBL" id="RHJ87259.1"/>
    </source>
</evidence>
<accession>A0A415E0V1</accession>
<dbReference type="RefSeq" id="WP_118335791.1">
    <property type="nucleotide sequence ID" value="NZ_AP025567.1"/>
</dbReference>
<keyword evidence="1" id="KW-0812">Transmembrane</keyword>
<feature type="transmembrane region" description="Helical" evidence="1">
    <location>
        <begin position="159"/>
        <end position="180"/>
    </location>
</feature>
<dbReference type="InterPro" id="IPR000326">
    <property type="entry name" value="PAP2/HPO"/>
</dbReference>
<dbReference type="EMBL" id="QRMS01000003">
    <property type="protein sequence ID" value="RHJ87259.1"/>
    <property type="molecule type" value="Genomic_DNA"/>
</dbReference>
<dbReference type="InterPro" id="IPR036938">
    <property type="entry name" value="PAP2/HPO_sf"/>
</dbReference>
<dbReference type="Pfam" id="PF01569">
    <property type="entry name" value="PAP2"/>
    <property type="match status" value="1"/>
</dbReference>
<evidence type="ECO:0000259" key="2">
    <source>
        <dbReference type="SMART" id="SM00014"/>
    </source>
</evidence>
<feature type="transmembrane region" description="Helical" evidence="1">
    <location>
        <begin position="9"/>
        <end position="28"/>
    </location>
</feature>
<dbReference type="OrthoDB" id="9789113at2"/>
<sequence>MERIDREKFILRSIIIGGALICFAYIAYTISSYDVLTFDIVIREWAYAQRSPVLNKILIGITYLGNWQTIVTLGFVLLVHPGTRQKIGLPFAITAASSTIIYKVAKSIFQRPRPDLSVRIIKEGGYSFPSGHSMNCIVIYGILIYLTRRYCRNRMAANLITVLLSLLIVAIGCSRVYVGVHYPTDILGGWSLGIAVLTAAIIIIEQIRGREYDN</sequence>
<dbReference type="Proteomes" id="UP000284841">
    <property type="component" value="Unassembled WGS sequence"/>
</dbReference>
<dbReference type="SMART" id="SM00014">
    <property type="entry name" value="acidPPc"/>
    <property type="match status" value="1"/>
</dbReference>
<dbReference type="Gene3D" id="1.20.144.10">
    <property type="entry name" value="Phosphatidic acid phosphatase type 2/haloperoxidase"/>
    <property type="match status" value="2"/>
</dbReference>
<evidence type="ECO:0000256" key="1">
    <source>
        <dbReference type="SAM" id="Phobius"/>
    </source>
</evidence>
<evidence type="ECO:0000313" key="4">
    <source>
        <dbReference type="Proteomes" id="UP000284841"/>
    </source>
</evidence>
<dbReference type="STRING" id="1776384.GCA_900086585_00729"/>
<dbReference type="PANTHER" id="PTHR14969:SF13">
    <property type="entry name" value="AT30094P"/>
    <property type="match status" value="1"/>
</dbReference>
<feature type="domain" description="Phosphatidic acid phosphatase type 2/haloperoxidase" evidence="2">
    <location>
        <begin position="87"/>
        <end position="201"/>
    </location>
</feature>
<feature type="transmembrane region" description="Helical" evidence="1">
    <location>
        <begin position="125"/>
        <end position="147"/>
    </location>
</feature>
<reference evidence="3 4" key="1">
    <citation type="submission" date="2018-08" db="EMBL/GenBank/DDBJ databases">
        <title>A genome reference for cultivated species of the human gut microbiota.</title>
        <authorList>
            <person name="Zou Y."/>
            <person name="Xue W."/>
            <person name="Luo G."/>
        </authorList>
    </citation>
    <scope>NUCLEOTIDE SEQUENCE [LARGE SCALE GENOMIC DNA]</scope>
    <source>
        <strain evidence="3 4">AM07-24</strain>
    </source>
</reference>
<organism evidence="3 4">
    <name type="scientific">Emergencia timonensis</name>
    <dbReference type="NCBI Taxonomy" id="1776384"/>
    <lineage>
        <taxon>Bacteria</taxon>
        <taxon>Bacillati</taxon>
        <taxon>Bacillota</taxon>
        <taxon>Clostridia</taxon>
        <taxon>Peptostreptococcales</taxon>
        <taxon>Anaerovoracaceae</taxon>
        <taxon>Emergencia</taxon>
    </lineage>
</organism>
<keyword evidence="1" id="KW-1133">Transmembrane helix</keyword>
<keyword evidence="4" id="KW-1185">Reference proteome</keyword>
<dbReference type="PANTHER" id="PTHR14969">
    <property type="entry name" value="SPHINGOSINE-1-PHOSPHATE PHOSPHOHYDROLASE"/>
    <property type="match status" value="1"/>
</dbReference>
<keyword evidence="1" id="KW-0472">Membrane</keyword>
<proteinExistence type="predicted"/>